<evidence type="ECO:0000313" key="2">
    <source>
        <dbReference type="EMBL" id="SDB49222.1"/>
    </source>
</evidence>
<sequence length="328" mass="34920">MIDLDADLAFLGQGLKRPECVLAHRSGLLLTSDWTGQGGVALTDPDGVVRRIEARDPPREMRPNGIALEPGGSVLMADLGAEEGGVFRLLADGGVEPVLVTVDGHPLPPTNFVHLDAAGRTWITVSTRKRPRDLGYRADVADGFVVLLDRSGARIVADGLGYTNECCVSPDGAWLYVNETFARRVSRFPIGAGNALGAREVVTTFGAGTYPDGLVFDGEGAIWITSIVSNRVIRVFPDGRQQVVLEDADAGHLAWTEAAFVAGELGRPHLDKAAGRRLRNISSLAFGGPDLRTIYLGCLLGESIATFANPVAGWQPPHWDVPLGDLAP</sequence>
<dbReference type="AlphaFoldDB" id="A0A1G6DVU2"/>
<dbReference type="InterPro" id="IPR051262">
    <property type="entry name" value="SMP-30/CGR1_Lactonase"/>
</dbReference>
<name>A0A1G6DVU2_9HYPH</name>
<dbReference type="Gene3D" id="2.120.10.30">
    <property type="entry name" value="TolB, C-terminal domain"/>
    <property type="match status" value="1"/>
</dbReference>
<dbReference type="PANTHER" id="PTHR47572:SF5">
    <property type="entry name" value="BLR2277 PROTEIN"/>
    <property type="match status" value="1"/>
</dbReference>
<keyword evidence="3" id="KW-1185">Reference proteome</keyword>
<dbReference type="SUPFAM" id="SSF63829">
    <property type="entry name" value="Calcium-dependent phosphotriesterase"/>
    <property type="match status" value="1"/>
</dbReference>
<dbReference type="PANTHER" id="PTHR47572">
    <property type="entry name" value="LIPOPROTEIN-RELATED"/>
    <property type="match status" value="1"/>
</dbReference>
<dbReference type="Pfam" id="PF08450">
    <property type="entry name" value="SGL"/>
    <property type="match status" value="1"/>
</dbReference>
<dbReference type="OrthoDB" id="30052at2"/>
<reference evidence="2 3" key="1">
    <citation type="submission" date="2016-10" db="EMBL/GenBank/DDBJ databases">
        <authorList>
            <person name="de Groot N.N."/>
        </authorList>
    </citation>
    <scope>NUCLEOTIDE SEQUENCE [LARGE SCALE GENOMIC DNA]</scope>
    <source>
        <strain evidence="2 3">ATCC 35022</strain>
    </source>
</reference>
<dbReference type="EMBL" id="FMXQ01000008">
    <property type="protein sequence ID" value="SDB49222.1"/>
    <property type="molecule type" value="Genomic_DNA"/>
</dbReference>
<organism evidence="2 3">
    <name type="scientific">Bauldia litoralis</name>
    <dbReference type="NCBI Taxonomy" id="665467"/>
    <lineage>
        <taxon>Bacteria</taxon>
        <taxon>Pseudomonadati</taxon>
        <taxon>Pseudomonadota</taxon>
        <taxon>Alphaproteobacteria</taxon>
        <taxon>Hyphomicrobiales</taxon>
        <taxon>Kaistiaceae</taxon>
        <taxon>Bauldia</taxon>
    </lineage>
</organism>
<evidence type="ECO:0000259" key="1">
    <source>
        <dbReference type="Pfam" id="PF08450"/>
    </source>
</evidence>
<dbReference type="STRING" id="665467.SAMN02982931_03849"/>
<evidence type="ECO:0000313" key="3">
    <source>
        <dbReference type="Proteomes" id="UP000199071"/>
    </source>
</evidence>
<dbReference type="RefSeq" id="WP_090878912.1">
    <property type="nucleotide sequence ID" value="NZ_FMXQ01000008.1"/>
</dbReference>
<accession>A0A1G6DVU2</accession>
<dbReference type="InterPro" id="IPR011042">
    <property type="entry name" value="6-blade_b-propeller_TolB-like"/>
</dbReference>
<feature type="domain" description="SMP-30/Gluconolactonase/LRE-like region" evidence="1">
    <location>
        <begin position="18"/>
        <end position="241"/>
    </location>
</feature>
<protein>
    <submittedName>
        <fullName evidence="2">Sugar lactone lactonase YvrE</fullName>
    </submittedName>
</protein>
<gene>
    <name evidence="2" type="ORF">SAMN02982931_03849</name>
</gene>
<dbReference type="Proteomes" id="UP000199071">
    <property type="component" value="Unassembled WGS sequence"/>
</dbReference>
<dbReference type="InterPro" id="IPR013658">
    <property type="entry name" value="SGL"/>
</dbReference>
<proteinExistence type="predicted"/>